<dbReference type="GO" id="GO:0006189">
    <property type="term" value="P:'de novo' IMP biosynthetic process"/>
    <property type="evidence" value="ECO:0007669"/>
    <property type="project" value="TreeGrafter"/>
</dbReference>
<dbReference type="PANTHER" id="PTHR43369:SF2">
    <property type="entry name" value="PHOSPHORIBOSYLGLYCINAMIDE FORMYLTRANSFERASE"/>
    <property type="match status" value="1"/>
</dbReference>
<protein>
    <recommendedName>
        <fullName evidence="2">phosphoribosylglycinamide formyltransferase 1</fullName>
        <ecNumber evidence="2">2.1.2.2</ecNumber>
    </recommendedName>
</protein>
<evidence type="ECO:0000313" key="7">
    <source>
        <dbReference type="Proteomes" id="UP000005508"/>
    </source>
</evidence>
<evidence type="ECO:0000256" key="2">
    <source>
        <dbReference type="ARBA" id="ARBA00012254"/>
    </source>
</evidence>
<dbReference type="RefSeq" id="WP_005557489.1">
    <property type="nucleotide sequence ID" value="NZ_AEJM01000020.1"/>
</dbReference>
<dbReference type="PATRIC" id="fig|907488.3.peg.1119"/>
<name>G4A8I8_AGGAC</name>
<feature type="domain" description="Formyl transferase N-terminal" evidence="5">
    <location>
        <begin position="2"/>
        <end position="59"/>
    </location>
</feature>
<dbReference type="GO" id="GO:0004644">
    <property type="term" value="F:phosphoribosylglycinamide formyltransferase activity"/>
    <property type="evidence" value="ECO:0007669"/>
    <property type="project" value="UniProtKB-EC"/>
</dbReference>
<organism evidence="6 7">
    <name type="scientific">Aggregatibacter actinomycetemcomitans serotype e str. SC1083</name>
    <dbReference type="NCBI Taxonomy" id="907488"/>
    <lineage>
        <taxon>Bacteria</taxon>
        <taxon>Pseudomonadati</taxon>
        <taxon>Pseudomonadota</taxon>
        <taxon>Gammaproteobacteria</taxon>
        <taxon>Pasteurellales</taxon>
        <taxon>Pasteurellaceae</taxon>
        <taxon>Aggregatibacter</taxon>
    </lineage>
</organism>
<dbReference type="Proteomes" id="UP000005508">
    <property type="component" value="Unassembled WGS sequence"/>
</dbReference>
<evidence type="ECO:0000259" key="5">
    <source>
        <dbReference type="Pfam" id="PF00551"/>
    </source>
</evidence>
<dbReference type="Pfam" id="PF00551">
    <property type="entry name" value="Formyl_trans_N"/>
    <property type="match status" value="1"/>
</dbReference>
<dbReference type="EMBL" id="AEJM01000020">
    <property type="protein sequence ID" value="EGY33903.1"/>
    <property type="molecule type" value="Genomic_DNA"/>
</dbReference>
<comment type="pathway">
    <text evidence="1">Purine metabolism; IMP biosynthesis via de novo pathway; N(2)-formyl-N(1)-(5-phospho-D-ribosyl)glycinamide from N(1)-(5-phospho-D-ribosyl)glycinamide (10-formyl THF route): step 1/1.</text>
</comment>
<comment type="caution">
    <text evidence="6">The sequence shown here is derived from an EMBL/GenBank/DDBJ whole genome shotgun (WGS) entry which is preliminary data.</text>
</comment>
<keyword evidence="3 6" id="KW-0808">Transferase</keyword>
<sequence length="62" mass="6617">MKKIVVLLSGEGTNLQAIIDARNASSIDAEIVGVFSNKADAFGLQQAKSAVKNDRTFSSYQV</sequence>
<dbReference type="PANTHER" id="PTHR43369">
    <property type="entry name" value="PHOSPHORIBOSYLGLYCINAMIDE FORMYLTRANSFERASE"/>
    <property type="match status" value="1"/>
</dbReference>
<dbReference type="InterPro" id="IPR002376">
    <property type="entry name" value="Formyl_transf_N"/>
</dbReference>
<dbReference type="SUPFAM" id="SSF53328">
    <property type="entry name" value="Formyltransferase"/>
    <property type="match status" value="1"/>
</dbReference>
<accession>G4A8I8</accession>
<evidence type="ECO:0000313" key="6">
    <source>
        <dbReference type="EMBL" id="EGY33903.1"/>
    </source>
</evidence>
<evidence type="ECO:0000256" key="1">
    <source>
        <dbReference type="ARBA" id="ARBA00005054"/>
    </source>
</evidence>
<evidence type="ECO:0000256" key="3">
    <source>
        <dbReference type="ARBA" id="ARBA00022679"/>
    </source>
</evidence>
<dbReference type="SMR" id="G4A8I8"/>
<reference evidence="6 7" key="1">
    <citation type="submission" date="2010-10" db="EMBL/GenBank/DDBJ databases">
        <authorList>
            <person name="Chen C."/>
            <person name="Kittichotirat W."/>
            <person name="Asikainen S."/>
            <person name="Bumgarner R."/>
        </authorList>
    </citation>
    <scope>NUCLEOTIDE SEQUENCE [LARGE SCALE GENOMIC DNA]</scope>
    <source>
        <strain evidence="6 7">SC1083</strain>
    </source>
</reference>
<dbReference type="AlphaFoldDB" id="G4A8I8"/>
<proteinExistence type="predicted"/>
<gene>
    <name evidence="6" type="ORF">SC1083_1139</name>
</gene>
<evidence type="ECO:0000256" key="4">
    <source>
        <dbReference type="ARBA" id="ARBA00022755"/>
    </source>
</evidence>
<dbReference type="InterPro" id="IPR036477">
    <property type="entry name" value="Formyl_transf_N_sf"/>
</dbReference>
<keyword evidence="4" id="KW-0658">Purine biosynthesis</keyword>
<dbReference type="GO" id="GO:0005829">
    <property type="term" value="C:cytosol"/>
    <property type="evidence" value="ECO:0007669"/>
    <property type="project" value="TreeGrafter"/>
</dbReference>
<dbReference type="EC" id="2.1.2.2" evidence="2"/>
<dbReference type="Gene3D" id="3.40.50.170">
    <property type="entry name" value="Formyl transferase, N-terminal domain"/>
    <property type="match status" value="1"/>
</dbReference>